<name>A0A8J3MUV8_9CHLR</name>
<gene>
    <name evidence="2" type="ORF">KSX_51560</name>
</gene>
<organism evidence="2 3">
    <name type="scientific">Ktedonospora formicarum</name>
    <dbReference type="NCBI Taxonomy" id="2778364"/>
    <lineage>
        <taxon>Bacteria</taxon>
        <taxon>Bacillati</taxon>
        <taxon>Chloroflexota</taxon>
        <taxon>Ktedonobacteria</taxon>
        <taxon>Ktedonobacterales</taxon>
        <taxon>Ktedonobacteraceae</taxon>
        <taxon>Ktedonospora</taxon>
    </lineage>
</organism>
<dbReference type="Proteomes" id="UP000612362">
    <property type="component" value="Unassembled WGS sequence"/>
</dbReference>
<evidence type="ECO:0000313" key="2">
    <source>
        <dbReference type="EMBL" id="GHO46993.1"/>
    </source>
</evidence>
<evidence type="ECO:0000256" key="1">
    <source>
        <dbReference type="SAM" id="Phobius"/>
    </source>
</evidence>
<feature type="transmembrane region" description="Helical" evidence="1">
    <location>
        <begin position="29"/>
        <end position="50"/>
    </location>
</feature>
<evidence type="ECO:0000313" key="3">
    <source>
        <dbReference type="Proteomes" id="UP000612362"/>
    </source>
</evidence>
<accession>A0A8J3MUV8</accession>
<keyword evidence="1" id="KW-0812">Transmembrane</keyword>
<feature type="transmembrane region" description="Helical" evidence="1">
    <location>
        <begin position="5"/>
        <end position="23"/>
    </location>
</feature>
<dbReference type="EMBL" id="BNJF01000002">
    <property type="protein sequence ID" value="GHO46993.1"/>
    <property type="molecule type" value="Genomic_DNA"/>
</dbReference>
<comment type="caution">
    <text evidence="2">The sequence shown here is derived from an EMBL/GenBank/DDBJ whole genome shotgun (WGS) entry which is preliminary data.</text>
</comment>
<protein>
    <submittedName>
        <fullName evidence="2">Uncharacterized protein</fullName>
    </submittedName>
</protein>
<reference evidence="2" key="1">
    <citation type="submission" date="2020-10" db="EMBL/GenBank/DDBJ databases">
        <title>Taxonomic study of unclassified bacteria belonging to the class Ktedonobacteria.</title>
        <authorList>
            <person name="Yabe S."/>
            <person name="Wang C.M."/>
            <person name="Zheng Y."/>
            <person name="Sakai Y."/>
            <person name="Cavaletti L."/>
            <person name="Monciardini P."/>
            <person name="Donadio S."/>
        </authorList>
    </citation>
    <scope>NUCLEOTIDE SEQUENCE</scope>
    <source>
        <strain evidence="2">SOSP1-1</strain>
    </source>
</reference>
<keyword evidence="3" id="KW-1185">Reference proteome</keyword>
<sequence>MDALWIGLYVVVGWILYALYEIAAHISELLVVTCLSPVVAIVPFLCELLIRGIVKLVSRFVRGRTVA</sequence>
<keyword evidence="1" id="KW-0472">Membrane</keyword>
<keyword evidence="1" id="KW-1133">Transmembrane helix</keyword>
<dbReference type="AlphaFoldDB" id="A0A8J3MUV8"/>
<proteinExistence type="predicted"/>